<keyword evidence="3" id="KW-1185">Reference proteome</keyword>
<reference evidence="2 3" key="1">
    <citation type="submission" date="2016-10" db="EMBL/GenBank/DDBJ databases">
        <authorList>
            <person name="de Groot N.N."/>
        </authorList>
    </citation>
    <scope>NUCLEOTIDE SEQUENCE [LARGE SCALE GENOMIC DNA]</scope>
    <source>
        <strain evidence="2 3">DSM 22024</strain>
    </source>
</reference>
<evidence type="ECO:0000313" key="3">
    <source>
        <dbReference type="Proteomes" id="UP000198983"/>
    </source>
</evidence>
<evidence type="ECO:0000256" key="1">
    <source>
        <dbReference type="SAM" id="MobiDB-lite"/>
    </source>
</evidence>
<accession>A0A1H1WBS2</accession>
<dbReference type="STRING" id="117157.SAMN04489717_4451"/>
<dbReference type="AlphaFoldDB" id="A0A1H1WBS2"/>
<dbReference type="Proteomes" id="UP000198983">
    <property type="component" value="Chromosome I"/>
</dbReference>
<sequence>MKRGSGRAGVVGAVGRAGTGEEGPETFRIVGRVLVDPPLRTEEFEYLAAFTESRRWHRPDGPYAVPGNPLAECLDPGLDLTHYAEPAPGQPGLWCPWRPADSGRALVPVFEPAFGDGSPPEEAASWLAYLRDHFLRADAVASGNPDDRARWFGGFGFDHVLDGAAVVCSEWSGRLTLIEMSANSLSVYPLAS</sequence>
<feature type="region of interest" description="Disordered" evidence="1">
    <location>
        <begin position="1"/>
        <end position="20"/>
    </location>
</feature>
<evidence type="ECO:0000313" key="2">
    <source>
        <dbReference type="EMBL" id="SDS94677.1"/>
    </source>
</evidence>
<dbReference type="EMBL" id="LT629732">
    <property type="protein sequence ID" value="SDS94677.1"/>
    <property type="molecule type" value="Genomic_DNA"/>
</dbReference>
<organism evidence="2 3">
    <name type="scientific">Actinopolymorpha singaporensis</name>
    <dbReference type="NCBI Taxonomy" id="117157"/>
    <lineage>
        <taxon>Bacteria</taxon>
        <taxon>Bacillati</taxon>
        <taxon>Actinomycetota</taxon>
        <taxon>Actinomycetes</taxon>
        <taxon>Propionibacteriales</taxon>
        <taxon>Actinopolymorphaceae</taxon>
        <taxon>Actinopolymorpha</taxon>
    </lineage>
</organism>
<protein>
    <submittedName>
        <fullName evidence="2">Uncharacterized protein</fullName>
    </submittedName>
</protein>
<gene>
    <name evidence="2" type="ORF">SAMN04489717_4451</name>
</gene>
<dbReference type="OrthoDB" id="2660825at2"/>
<proteinExistence type="predicted"/>
<name>A0A1H1WBS2_9ACTN</name>
<dbReference type="RefSeq" id="WP_092655559.1">
    <property type="nucleotide sequence ID" value="NZ_LT629732.1"/>
</dbReference>